<feature type="compositionally biased region" description="Basic and acidic residues" evidence="1">
    <location>
        <begin position="106"/>
        <end position="123"/>
    </location>
</feature>
<feature type="region of interest" description="Disordered" evidence="1">
    <location>
        <begin position="57"/>
        <end position="76"/>
    </location>
</feature>
<feature type="compositionally biased region" description="Basic and acidic residues" evidence="1">
    <location>
        <begin position="190"/>
        <end position="216"/>
    </location>
</feature>
<accession>A0A182UJI5</accession>
<feature type="compositionally biased region" description="Basic and acidic residues" evidence="1">
    <location>
        <begin position="225"/>
        <end position="236"/>
    </location>
</feature>
<evidence type="ECO:0000313" key="3">
    <source>
        <dbReference type="Proteomes" id="UP000075902"/>
    </source>
</evidence>
<dbReference type="AlphaFoldDB" id="A0A182UJI5"/>
<reference evidence="2" key="2">
    <citation type="submission" date="2020-05" db="UniProtKB">
        <authorList>
            <consortium name="EnsemblMetazoa"/>
        </authorList>
    </citation>
    <scope>IDENTIFICATION</scope>
    <source>
        <strain evidence="2">CM1001059</strain>
    </source>
</reference>
<name>A0A182UJI5_9DIPT</name>
<dbReference type="Proteomes" id="UP000075902">
    <property type="component" value="Unassembled WGS sequence"/>
</dbReference>
<dbReference type="VEuPathDB" id="VectorBase:AMEC021532"/>
<feature type="compositionally biased region" description="Basic and acidic residues" evidence="1">
    <location>
        <begin position="147"/>
        <end position="160"/>
    </location>
</feature>
<reference evidence="3" key="1">
    <citation type="submission" date="2014-01" db="EMBL/GenBank/DDBJ databases">
        <title>The Genome Sequence of Anopheles melas CM1001059_A (V2).</title>
        <authorList>
            <consortium name="The Broad Institute Genomics Platform"/>
            <person name="Neafsey D.E."/>
            <person name="Besansky N."/>
            <person name="Howell P."/>
            <person name="Walton C."/>
            <person name="Young S.K."/>
            <person name="Zeng Q."/>
            <person name="Gargeya S."/>
            <person name="Fitzgerald M."/>
            <person name="Haas B."/>
            <person name="Abouelleil A."/>
            <person name="Allen A.W."/>
            <person name="Alvarado L."/>
            <person name="Arachchi H.M."/>
            <person name="Berlin A.M."/>
            <person name="Chapman S.B."/>
            <person name="Gainer-Dewar J."/>
            <person name="Goldberg J."/>
            <person name="Griggs A."/>
            <person name="Gujja S."/>
            <person name="Hansen M."/>
            <person name="Howarth C."/>
            <person name="Imamovic A."/>
            <person name="Ireland A."/>
            <person name="Larimer J."/>
            <person name="McCowan C."/>
            <person name="Murphy C."/>
            <person name="Pearson M."/>
            <person name="Poon T.W."/>
            <person name="Priest M."/>
            <person name="Roberts A."/>
            <person name="Saif S."/>
            <person name="Shea T."/>
            <person name="Sisk P."/>
            <person name="Sykes S."/>
            <person name="Wortman J."/>
            <person name="Nusbaum C."/>
            <person name="Birren B."/>
        </authorList>
    </citation>
    <scope>NUCLEOTIDE SEQUENCE [LARGE SCALE GENOMIC DNA]</scope>
    <source>
        <strain evidence="3">CM1001059</strain>
    </source>
</reference>
<evidence type="ECO:0000313" key="2">
    <source>
        <dbReference type="EnsemblMetazoa" id="AMEC021532-PA"/>
    </source>
</evidence>
<protein>
    <submittedName>
        <fullName evidence="2">Uncharacterized protein</fullName>
    </submittedName>
</protein>
<keyword evidence="3" id="KW-1185">Reference proteome</keyword>
<organism evidence="2 3">
    <name type="scientific">Anopheles melas</name>
    <dbReference type="NCBI Taxonomy" id="34690"/>
    <lineage>
        <taxon>Eukaryota</taxon>
        <taxon>Metazoa</taxon>
        <taxon>Ecdysozoa</taxon>
        <taxon>Arthropoda</taxon>
        <taxon>Hexapoda</taxon>
        <taxon>Insecta</taxon>
        <taxon>Pterygota</taxon>
        <taxon>Neoptera</taxon>
        <taxon>Endopterygota</taxon>
        <taxon>Diptera</taxon>
        <taxon>Nematocera</taxon>
        <taxon>Culicoidea</taxon>
        <taxon>Culicidae</taxon>
        <taxon>Anophelinae</taxon>
        <taxon>Anopheles</taxon>
    </lineage>
</organism>
<feature type="region of interest" description="Disordered" evidence="1">
    <location>
        <begin position="143"/>
        <end position="261"/>
    </location>
</feature>
<sequence>MLLKHSTNSTITCVCDSSRILSEYLSCASEGEQQHEHDRRHHQRPDARLQVEAERYEHDREAHRARQRGVDVPQERRGAPLGALVLHRVEPEHLRLRPQQPAPEVAVHRDGERDQQQAGRDGDAQQGGQRDALVVQIIQQVQAEQHGQLRPEDDDGRAGADDEPLDAPVQPVVDREQHERQRHNVRQRAAHVEHKVELGGGDQHEPDADRHAEPVQDRFLQPAPGEHDRAGERKPNCGEGQTESSGFRVGGKPGAAWRTPSPTCILHPKLVDLEQLEQRRDWRHQQRDEQRGQKGAWHHARELMVIVLQREILQQLAYNGAPPSQSTHLGSSGGRADRGSPAG</sequence>
<dbReference type="EnsemblMetazoa" id="AMEC021532-RA">
    <property type="protein sequence ID" value="AMEC021532-PA"/>
    <property type="gene ID" value="AMEC021532"/>
</dbReference>
<proteinExistence type="predicted"/>
<evidence type="ECO:0000256" key="1">
    <source>
        <dbReference type="SAM" id="MobiDB-lite"/>
    </source>
</evidence>
<feature type="compositionally biased region" description="Basic residues" evidence="1">
    <location>
        <begin position="180"/>
        <end position="189"/>
    </location>
</feature>
<feature type="region of interest" description="Disordered" evidence="1">
    <location>
        <begin position="319"/>
        <end position="343"/>
    </location>
</feature>
<feature type="region of interest" description="Disordered" evidence="1">
    <location>
        <begin position="92"/>
        <end position="129"/>
    </location>
</feature>